<dbReference type="EMBL" id="DS985245">
    <property type="protein sequence ID" value="EDV25133.1"/>
    <property type="molecule type" value="Genomic_DNA"/>
</dbReference>
<dbReference type="GeneID" id="6753796"/>
<dbReference type="PhylomeDB" id="B3RWH1"/>
<organism evidence="2 3">
    <name type="scientific">Trichoplax adhaerens</name>
    <name type="common">Trichoplax reptans</name>
    <dbReference type="NCBI Taxonomy" id="10228"/>
    <lineage>
        <taxon>Eukaryota</taxon>
        <taxon>Metazoa</taxon>
        <taxon>Placozoa</taxon>
        <taxon>Uniplacotomia</taxon>
        <taxon>Trichoplacea</taxon>
        <taxon>Trichoplacidae</taxon>
        <taxon>Trichoplax</taxon>
    </lineage>
</organism>
<evidence type="ECO:0000256" key="1">
    <source>
        <dbReference type="SAM" id="Phobius"/>
    </source>
</evidence>
<dbReference type="CTD" id="6753796"/>
<feature type="transmembrane region" description="Helical" evidence="1">
    <location>
        <begin position="234"/>
        <end position="253"/>
    </location>
</feature>
<dbReference type="Proteomes" id="UP000009022">
    <property type="component" value="Unassembled WGS sequence"/>
</dbReference>
<evidence type="ECO:0000313" key="3">
    <source>
        <dbReference type="Proteomes" id="UP000009022"/>
    </source>
</evidence>
<proteinExistence type="predicted"/>
<sequence>MSSQGKIFKFDKERPIPLLEDIYEMFQDKDYLIYTEIKSTRRDANRKQNAEAVAKAVVDMIAKYNMEKKVFVNSFDAFTTAAVKKLNPNLVVGTFFYLGEFDQDYDAKKEYGGLPDLSKCLRVLPNGPNFTEYLLMTGAVLKTYQGAFFDIDYNMYSRLMKESSLQGLEKYYGNKVSAGAWTIYKMTLSEKELKASDTLINQMIGWGLQRLITDDTDRVAKLLGRYDSGSGRSAQFLSATILLFIAGLVRLLIS</sequence>
<dbReference type="InterPro" id="IPR017946">
    <property type="entry name" value="PLC-like_Pdiesterase_TIM-brl"/>
</dbReference>
<reference evidence="2 3" key="1">
    <citation type="journal article" date="2008" name="Nature">
        <title>The Trichoplax genome and the nature of placozoans.</title>
        <authorList>
            <person name="Srivastava M."/>
            <person name="Begovic E."/>
            <person name="Chapman J."/>
            <person name="Putnam N.H."/>
            <person name="Hellsten U."/>
            <person name="Kawashima T."/>
            <person name="Kuo A."/>
            <person name="Mitros T."/>
            <person name="Salamov A."/>
            <person name="Carpenter M.L."/>
            <person name="Signorovitch A.Y."/>
            <person name="Moreno M.A."/>
            <person name="Kamm K."/>
            <person name="Grimwood J."/>
            <person name="Schmutz J."/>
            <person name="Shapiro H."/>
            <person name="Grigoriev I.V."/>
            <person name="Buss L.W."/>
            <person name="Schierwater B."/>
            <person name="Dellaporta S.L."/>
            <person name="Rokhsar D.S."/>
        </authorList>
    </citation>
    <scope>NUCLEOTIDE SEQUENCE [LARGE SCALE GENOMIC DNA]</scope>
    <source>
        <strain evidence="2 3">Grell-BS-1999</strain>
    </source>
</reference>
<dbReference type="InParanoid" id="B3RWH1"/>
<dbReference type="AlphaFoldDB" id="B3RWH1"/>
<dbReference type="GO" id="GO:0008081">
    <property type="term" value="F:phosphoric diester hydrolase activity"/>
    <property type="evidence" value="ECO:0000318"/>
    <property type="project" value="GO_Central"/>
</dbReference>
<name>B3RWH1_TRIAD</name>
<protein>
    <submittedName>
        <fullName evidence="2">Uncharacterized protein</fullName>
    </submittedName>
</protein>
<keyword evidence="1" id="KW-0812">Transmembrane</keyword>
<dbReference type="PANTHER" id="PTHR46211">
    <property type="entry name" value="GLYCEROPHOSPHORYL DIESTER PHOSPHODIESTERASE"/>
    <property type="match status" value="1"/>
</dbReference>
<keyword evidence="3" id="KW-1185">Reference proteome</keyword>
<keyword evidence="1" id="KW-0472">Membrane</keyword>
<dbReference type="SUPFAM" id="SSF51695">
    <property type="entry name" value="PLC-like phosphodiesterases"/>
    <property type="match status" value="1"/>
</dbReference>
<keyword evidence="1" id="KW-1133">Transmembrane helix</keyword>
<evidence type="ECO:0000313" key="2">
    <source>
        <dbReference type="EMBL" id="EDV25133.1"/>
    </source>
</evidence>
<dbReference type="PANTHER" id="PTHR46211:SF14">
    <property type="entry name" value="GLYCEROPHOSPHODIESTER PHOSPHODIESTERASE"/>
    <property type="match status" value="1"/>
</dbReference>
<gene>
    <name evidence="2" type="ORF">TRIADDRAFT_56747</name>
</gene>
<dbReference type="RefSeq" id="XP_002113023.1">
    <property type="nucleotide sequence ID" value="XM_002112987.1"/>
</dbReference>
<dbReference type="HOGENOM" id="CLU_1095506_0_0_1"/>
<accession>B3RWH1</accession>
<dbReference type="KEGG" id="tad:TRIADDRAFT_56747"/>
<dbReference type="Gene3D" id="3.20.20.190">
    <property type="entry name" value="Phosphatidylinositol (PI) phosphodiesterase"/>
    <property type="match status" value="1"/>
</dbReference>
<dbReference type="GO" id="GO:0006629">
    <property type="term" value="P:lipid metabolic process"/>
    <property type="evidence" value="ECO:0007669"/>
    <property type="project" value="InterPro"/>
</dbReference>